<evidence type="ECO:0000313" key="5">
    <source>
        <dbReference type="Proteomes" id="UP000186218"/>
    </source>
</evidence>
<organism evidence="4 5">
    <name type="scientific">Williamsia sterculiae</name>
    <dbReference type="NCBI Taxonomy" id="1344003"/>
    <lineage>
        <taxon>Bacteria</taxon>
        <taxon>Bacillati</taxon>
        <taxon>Actinomycetota</taxon>
        <taxon>Actinomycetes</taxon>
        <taxon>Mycobacteriales</taxon>
        <taxon>Nocardiaceae</taxon>
        <taxon>Williamsia</taxon>
    </lineage>
</organism>
<evidence type="ECO:0000313" key="4">
    <source>
        <dbReference type="EMBL" id="SIR87329.1"/>
    </source>
</evidence>
<dbReference type="SUPFAM" id="SSF53850">
    <property type="entry name" value="Periplasmic binding protein-like II"/>
    <property type="match status" value="1"/>
</dbReference>
<evidence type="ECO:0000256" key="2">
    <source>
        <dbReference type="SAM" id="SignalP"/>
    </source>
</evidence>
<dbReference type="GO" id="GO:1904680">
    <property type="term" value="F:peptide transmembrane transporter activity"/>
    <property type="evidence" value="ECO:0007669"/>
    <property type="project" value="TreeGrafter"/>
</dbReference>
<protein>
    <submittedName>
        <fullName evidence="4">Peptide/nickel transport system substrate-binding protein</fullName>
    </submittedName>
</protein>
<dbReference type="PANTHER" id="PTHR30290:SF65">
    <property type="entry name" value="MONOACYL PHOSPHATIDYLINOSITOL TETRAMANNOSIDE-BINDING PROTEIN LPQW-RELATED"/>
    <property type="match status" value="1"/>
</dbReference>
<dbReference type="Pfam" id="PF00496">
    <property type="entry name" value="SBP_bac_5"/>
    <property type="match status" value="1"/>
</dbReference>
<dbReference type="STRING" id="1344003.SAMN05445060_1301"/>
<dbReference type="Gene3D" id="3.10.105.10">
    <property type="entry name" value="Dipeptide-binding Protein, Domain 3"/>
    <property type="match status" value="1"/>
</dbReference>
<dbReference type="PANTHER" id="PTHR30290">
    <property type="entry name" value="PERIPLASMIC BINDING COMPONENT OF ABC TRANSPORTER"/>
    <property type="match status" value="1"/>
</dbReference>
<feature type="region of interest" description="Disordered" evidence="1">
    <location>
        <begin position="288"/>
        <end position="317"/>
    </location>
</feature>
<dbReference type="InterPro" id="IPR039424">
    <property type="entry name" value="SBP_5"/>
</dbReference>
<keyword evidence="5" id="KW-1185">Reference proteome</keyword>
<feature type="compositionally biased region" description="Polar residues" evidence="1">
    <location>
        <begin position="294"/>
        <end position="306"/>
    </location>
</feature>
<dbReference type="RefSeq" id="WP_234974271.1">
    <property type="nucleotide sequence ID" value="NZ_FTNT01000003.1"/>
</dbReference>
<proteinExistence type="predicted"/>
<feature type="chain" id="PRO_5039317263" evidence="2">
    <location>
        <begin position="22"/>
        <end position="559"/>
    </location>
</feature>
<gene>
    <name evidence="4" type="ORF">SAMN05445060_1301</name>
</gene>
<feature type="domain" description="Solute-binding protein family 5" evidence="3">
    <location>
        <begin position="86"/>
        <end position="435"/>
    </location>
</feature>
<evidence type="ECO:0000259" key="3">
    <source>
        <dbReference type="Pfam" id="PF00496"/>
    </source>
</evidence>
<dbReference type="Gene3D" id="3.40.190.10">
    <property type="entry name" value="Periplasmic binding protein-like II"/>
    <property type="match status" value="1"/>
</dbReference>
<dbReference type="Gene3D" id="3.90.76.10">
    <property type="entry name" value="Dipeptide-binding Protein, Domain 1"/>
    <property type="match status" value="1"/>
</dbReference>
<keyword evidence="2" id="KW-0732">Signal</keyword>
<reference evidence="4 5" key="1">
    <citation type="submission" date="2017-01" db="EMBL/GenBank/DDBJ databases">
        <authorList>
            <person name="Mah S.A."/>
            <person name="Swanson W.J."/>
            <person name="Moy G.W."/>
            <person name="Vacquier V.D."/>
        </authorList>
    </citation>
    <scope>NUCLEOTIDE SEQUENCE [LARGE SCALE GENOMIC DNA]</scope>
    <source>
        <strain evidence="4 5">CPCC 203464</strain>
    </source>
</reference>
<dbReference type="InterPro" id="IPR000914">
    <property type="entry name" value="SBP_5_dom"/>
</dbReference>
<dbReference type="PROSITE" id="PS51257">
    <property type="entry name" value="PROKAR_LIPOPROTEIN"/>
    <property type="match status" value="1"/>
</dbReference>
<dbReference type="GO" id="GO:0015833">
    <property type="term" value="P:peptide transport"/>
    <property type="evidence" value="ECO:0007669"/>
    <property type="project" value="TreeGrafter"/>
</dbReference>
<dbReference type="AlphaFoldDB" id="A0A1N7EH46"/>
<evidence type="ECO:0000256" key="1">
    <source>
        <dbReference type="SAM" id="MobiDB-lite"/>
    </source>
</evidence>
<sequence>MTLRRLALALLATGSVATTIAGCSSDSPSPSVDYLIDGAVTTYNANTVEGGRSGALMAWNRVLPGFSYLGPDGSNVADTDVGTVSEVLGDQQTLRYQFSDKAVFSDGKPMDCDDLVLAWAAQSGRFEGFTPATTAGYRDIESVDCDPGQKSATVTFAKGRDYRDWRGLFGAGTLLPAHQAAAAAGVPDVVAPIRNRNTGAVARIAKFWNTGWSLTPGSIDPARNPASKYPSSGPYKLESYSATDGLVLVANDKWWGDKPTEPRITVWPRGTDGAQRLSAGQIDVMDTGRGTYGSGSVNQTPSSSAPPVNGATEGRPTSTGVERLVMSTSGPLADPNVRRALAACLPRDQLAQTAGTAISNLHLLGAGDLVAATLNGEFGADAQRADVDKARALLKTAGRTAPVAVRIGYPGPDQRRAQTVSQIASSCAGAGFRIQDAAFTGSEPALEAVLTGSGDDFAASGAADPTRDSYALYAGDPANVGRYDDKGVADGIDELAVTSDGQTRTTRLRDLEKTLWDQMPSVPLFVSPREVQWRSGVGNVVAASGRNGAGWNMDRWELR</sequence>
<dbReference type="Proteomes" id="UP000186218">
    <property type="component" value="Unassembled WGS sequence"/>
</dbReference>
<feature type="signal peptide" evidence="2">
    <location>
        <begin position="1"/>
        <end position="21"/>
    </location>
</feature>
<dbReference type="EMBL" id="FTNT01000003">
    <property type="protein sequence ID" value="SIR87329.1"/>
    <property type="molecule type" value="Genomic_DNA"/>
</dbReference>
<name>A0A1N7EH46_9NOCA</name>
<accession>A0A1N7EH46</accession>